<dbReference type="HAMAP" id="MF_01080">
    <property type="entry name" value="TruB_bact"/>
    <property type="match status" value="1"/>
</dbReference>
<dbReference type="CDD" id="cd02573">
    <property type="entry name" value="PseudoU_synth_EcTruB"/>
    <property type="match status" value="1"/>
</dbReference>
<dbReference type="PANTHER" id="PTHR13767:SF2">
    <property type="entry name" value="PSEUDOURIDYLATE SYNTHASE TRUB1"/>
    <property type="match status" value="1"/>
</dbReference>
<gene>
    <name evidence="5 9" type="primary">truB</name>
    <name evidence="9" type="ORF">F2Q65_01255</name>
</gene>
<evidence type="ECO:0000259" key="7">
    <source>
        <dbReference type="Pfam" id="PF09157"/>
    </source>
</evidence>
<dbReference type="Pfam" id="PF16198">
    <property type="entry name" value="TruB_C_2"/>
    <property type="match status" value="1"/>
</dbReference>
<dbReference type="GO" id="GO:1990481">
    <property type="term" value="P:mRNA pseudouridine synthesis"/>
    <property type="evidence" value="ECO:0007669"/>
    <property type="project" value="TreeGrafter"/>
</dbReference>
<accession>A0A5M8FVM8</accession>
<dbReference type="CDD" id="cd21152">
    <property type="entry name" value="PUA_TruB_bacterial"/>
    <property type="match status" value="1"/>
</dbReference>
<dbReference type="Pfam" id="PF01509">
    <property type="entry name" value="TruB_N"/>
    <property type="match status" value="1"/>
</dbReference>
<dbReference type="Proteomes" id="UP000322981">
    <property type="component" value="Unassembled WGS sequence"/>
</dbReference>
<comment type="caution">
    <text evidence="9">The sequence shown here is derived from an EMBL/GenBank/DDBJ whole genome shotgun (WGS) entry which is preliminary data.</text>
</comment>
<name>A0A5M8FVM8_9GAMM</name>
<feature type="domain" description="tRNA pseudouridylate synthase B C-terminal" evidence="8">
    <location>
        <begin position="182"/>
        <end position="256"/>
    </location>
</feature>
<dbReference type="EMBL" id="VWXX01000001">
    <property type="protein sequence ID" value="KAA6187888.1"/>
    <property type="molecule type" value="Genomic_DNA"/>
</dbReference>
<feature type="domain" description="Pseudouridine synthase II N-terminal" evidence="6">
    <location>
        <begin position="33"/>
        <end position="181"/>
    </location>
</feature>
<dbReference type="InterPro" id="IPR036974">
    <property type="entry name" value="PUA_sf"/>
</dbReference>
<reference evidence="9 10" key="1">
    <citation type="submission" date="2019-09" db="EMBL/GenBank/DDBJ databases">
        <title>Whole-genome sequence of the purple sulfur bacterium Thiohalocapsa marina DSM 19078.</title>
        <authorList>
            <person name="Kyndt J.A."/>
            <person name="Meyer T.E."/>
        </authorList>
    </citation>
    <scope>NUCLEOTIDE SEQUENCE [LARGE SCALE GENOMIC DNA]</scope>
    <source>
        <strain evidence="9 10">DSM 19078</strain>
    </source>
</reference>
<dbReference type="Gene3D" id="3.30.2350.10">
    <property type="entry name" value="Pseudouridine synthase"/>
    <property type="match status" value="1"/>
</dbReference>
<evidence type="ECO:0000313" key="10">
    <source>
        <dbReference type="Proteomes" id="UP000322981"/>
    </source>
</evidence>
<dbReference type="InterPro" id="IPR014780">
    <property type="entry name" value="tRNA_psdUridine_synth_TruB"/>
</dbReference>
<keyword evidence="3 5" id="KW-0819">tRNA processing</keyword>
<sequence length="316" mass="34069">MARRRKQGRNVNGILLLDKPSGISSNHALQRVKRLYKAAKAGHTGSLDPLATGLLPLCLGYTTKFSAFLLDADKRYRVTVRLGVRTSTADAEGEVVETAPTDGVTEAALRDILADFTGSIEQLPPMYSAVKHQGERLYKLAREGKEVERTPRTIQIHALDLLRFDLPDVELDVHCSKGTYVRTLAEDIGARLGCGGHVAALRRTGVGPYVEGQTTFVTMEQVEAAAEAVAAAEAESGQAPDFRAMDAMLLPLDSALDHCPALKLSADAAFYLGQGQPVLVPQSPTEGMVRLYDPSGHFVGVGVILDDGRVQPKRLL</sequence>
<dbReference type="SUPFAM" id="SSF88697">
    <property type="entry name" value="PUA domain-like"/>
    <property type="match status" value="1"/>
</dbReference>
<dbReference type="OrthoDB" id="9802309at2"/>
<dbReference type="FunFam" id="2.30.130.10:FF:000012">
    <property type="entry name" value="tRNA pseudouridine synthase B"/>
    <property type="match status" value="1"/>
</dbReference>
<evidence type="ECO:0000256" key="4">
    <source>
        <dbReference type="ARBA" id="ARBA00023235"/>
    </source>
</evidence>
<evidence type="ECO:0000256" key="5">
    <source>
        <dbReference type="HAMAP-Rule" id="MF_01080"/>
    </source>
</evidence>
<keyword evidence="10" id="KW-1185">Reference proteome</keyword>
<evidence type="ECO:0000313" key="9">
    <source>
        <dbReference type="EMBL" id="KAA6187888.1"/>
    </source>
</evidence>
<evidence type="ECO:0000256" key="2">
    <source>
        <dbReference type="ARBA" id="ARBA00005642"/>
    </source>
</evidence>
<evidence type="ECO:0000259" key="6">
    <source>
        <dbReference type="Pfam" id="PF01509"/>
    </source>
</evidence>
<dbReference type="AlphaFoldDB" id="A0A5M8FVM8"/>
<comment type="similarity">
    <text evidence="2 5">Belongs to the pseudouridine synthase TruB family. Type 1 subfamily.</text>
</comment>
<comment type="catalytic activity">
    <reaction evidence="1 5">
        <text>uridine(55) in tRNA = pseudouridine(55) in tRNA</text>
        <dbReference type="Rhea" id="RHEA:42532"/>
        <dbReference type="Rhea" id="RHEA-COMP:10101"/>
        <dbReference type="Rhea" id="RHEA-COMP:10102"/>
        <dbReference type="ChEBI" id="CHEBI:65314"/>
        <dbReference type="ChEBI" id="CHEBI:65315"/>
        <dbReference type="EC" id="5.4.99.25"/>
    </reaction>
</comment>
<dbReference type="GO" id="GO:0003723">
    <property type="term" value="F:RNA binding"/>
    <property type="evidence" value="ECO:0007669"/>
    <property type="project" value="InterPro"/>
</dbReference>
<dbReference type="EC" id="5.4.99.25" evidence="5"/>
<dbReference type="InterPro" id="IPR020103">
    <property type="entry name" value="PsdUridine_synth_cat_dom_sf"/>
</dbReference>
<dbReference type="InterPro" id="IPR032819">
    <property type="entry name" value="TruB_C"/>
</dbReference>
<proteinExistence type="inferred from homology"/>
<dbReference type="GO" id="GO:0160148">
    <property type="term" value="F:tRNA pseudouridine(55) synthase activity"/>
    <property type="evidence" value="ECO:0007669"/>
    <property type="project" value="UniProtKB-EC"/>
</dbReference>
<feature type="domain" description="tRNA pseudouridine synthase II TruB subfamily 1 C-terminal" evidence="7">
    <location>
        <begin position="260"/>
        <end position="316"/>
    </location>
</feature>
<dbReference type="NCBIfam" id="TIGR00431">
    <property type="entry name" value="TruB"/>
    <property type="match status" value="1"/>
</dbReference>
<dbReference type="InterPro" id="IPR015240">
    <property type="entry name" value="tRNA_sdUridine_synth_fam1_C"/>
</dbReference>
<comment type="function">
    <text evidence="5">Responsible for synthesis of pseudouridine from uracil-55 in the psi GC loop of transfer RNAs.</text>
</comment>
<protein>
    <recommendedName>
        <fullName evidence="5">tRNA pseudouridine synthase B</fullName>
        <ecNumber evidence="5">5.4.99.25</ecNumber>
    </recommendedName>
    <alternativeName>
        <fullName evidence="5">tRNA pseudouridine(55) synthase</fullName>
        <shortName evidence="5">Psi55 synthase</shortName>
    </alternativeName>
    <alternativeName>
        <fullName evidence="5">tRNA pseudouridylate synthase</fullName>
    </alternativeName>
    <alternativeName>
        <fullName evidence="5">tRNA-uridine isomerase</fullName>
    </alternativeName>
</protein>
<organism evidence="9 10">
    <name type="scientific">Thiohalocapsa marina</name>
    <dbReference type="NCBI Taxonomy" id="424902"/>
    <lineage>
        <taxon>Bacteria</taxon>
        <taxon>Pseudomonadati</taxon>
        <taxon>Pseudomonadota</taxon>
        <taxon>Gammaproteobacteria</taxon>
        <taxon>Chromatiales</taxon>
        <taxon>Chromatiaceae</taxon>
        <taxon>Thiohalocapsa</taxon>
    </lineage>
</organism>
<keyword evidence="4 5" id="KW-0413">Isomerase</keyword>
<evidence type="ECO:0000256" key="1">
    <source>
        <dbReference type="ARBA" id="ARBA00000385"/>
    </source>
</evidence>
<dbReference type="InterPro" id="IPR002501">
    <property type="entry name" value="PsdUridine_synth_N"/>
</dbReference>
<dbReference type="GO" id="GO:0031119">
    <property type="term" value="P:tRNA pseudouridine synthesis"/>
    <property type="evidence" value="ECO:0007669"/>
    <property type="project" value="UniProtKB-UniRule"/>
</dbReference>
<evidence type="ECO:0000256" key="3">
    <source>
        <dbReference type="ARBA" id="ARBA00022694"/>
    </source>
</evidence>
<dbReference type="Gene3D" id="2.30.130.10">
    <property type="entry name" value="PUA domain"/>
    <property type="match status" value="1"/>
</dbReference>
<feature type="active site" description="Nucleophile" evidence="5">
    <location>
        <position position="48"/>
    </location>
</feature>
<dbReference type="RefSeq" id="WP_150089572.1">
    <property type="nucleotide sequence ID" value="NZ_JBFUOH010000061.1"/>
</dbReference>
<dbReference type="PANTHER" id="PTHR13767">
    <property type="entry name" value="TRNA-PSEUDOURIDINE SYNTHASE"/>
    <property type="match status" value="1"/>
</dbReference>
<dbReference type="SUPFAM" id="SSF55120">
    <property type="entry name" value="Pseudouridine synthase"/>
    <property type="match status" value="1"/>
</dbReference>
<evidence type="ECO:0000259" key="8">
    <source>
        <dbReference type="Pfam" id="PF16198"/>
    </source>
</evidence>
<dbReference type="InterPro" id="IPR015947">
    <property type="entry name" value="PUA-like_sf"/>
</dbReference>
<dbReference type="Pfam" id="PF09157">
    <property type="entry name" value="TruB-C_2"/>
    <property type="match status" value="1"/>
</dbReference>